<dbReference type="EnsemblPlants" id="TraesCS1D02G361700.1">
    <property type="protein sequence ID" value="TraesCS1D02G361700.1"/>
    <property type="gene ID" value="TraesCS1D02G361700"/>
</dbReference>
<dbReference type="GO" id="GO:0003723">
    <property type="term" value="F:RNA binding"/>
    <property type="evidence" value="ECO:0000318"/>
    <property type="project" value="GO_Central"/>
</dbReference>
<dbReference type="Gramene" id="TraesCLE_scaffold_022290_01G000400.1">
    <property type="protein sequence ID" value="TraesCLE_scaffold_022290_01G000400.1"/>
    <property type="gene ID" value="TraesCLE_scaffold_022290_01G000400"/>
</dbReference>
<dbReference type="Gene3D" id="2.40.50.140">
    <property type="entry name" value="Nucleic acid-binding proteins"/>
    <property type="match status" value="1"/>
</dbReference>
<dbReference type="SMR" id="A0A3B6A152"/>
<evidence type="ECO:0000256" key="1">
    <source>
        <dbReference type="SAM" id="MobiDB-lite"/>
    </source>
</evidence>
<protein>
    <recommendedName>
        <fullName evidence="2">S1 motif domain-containing protein</fullName>
    </recommendedName>
</protein>
<dbReference type="SUPFAM" id="SSF50249">
    <property type="entry name" value="Nucleic acid-binding proteins"/>
    <property type="match status" value="2"/>
</dbReference>
<dbReference type="Gramene" id="TraesARI1D03G00554430.1">
    <property type="protein sequence ID" value="TraesARI1D03G00554430.1"/>
    <property type="gene ID" value="TraesARI1D03G00554430"/>
</dbReference>
<feature type="region of interest" description="Disordered" evidence="1">
    <location>
        <begin position="48"/>
        <end position="99"/>
    </location>
</feature>
<dbReference type="Gramene" id="TraesSYM1D03G00555150.1">
    <property type="protein sequence ID" value="TraesSYM1D03G00555150.1"/>
    <property type="gene ID" value="TraesSYM1D03G00555150"/>
</dbReference>
<reference evidence="3" key="2">
    <citation type="submission" date="2018-10" db="UniProtKB">
        <authorList>
            <consortium name="EnsemblPlants"/>
        </authorList>
    </citation>
    <scope>IDENTIFICATION</scope>
</reference>
<dbReference type="OMA" id="FCPFTNK"/>
<dbReference type="Gramene" id="TraesJAG1D03G00547490.1">
    <property type="protein sequence ID" value="TraesJAG1D03G00547490.1"/>
    <property type="gene ID" value="TraesJAG1D03G00547490"/>
</dbReference>
<gene>
    <name evidence="3" type="primary">LOC123182797</name>
</gene>
<dbReference type="STRING" id="4565.A0A3B6A152"/>
<feature type="region of interest" description="Disordered" evidence="1">
    <location>
        <begin position="454"/>
        <end position="479"/>
    </location>
</feature>
<dbReference type="Gramene" id="TraesSTA1D03G00546730.1">
    <property type="protein sequence ID" value="TraesSTA1D03G00546730.1"/>
    <property type="gene ID" value="TraesSTA1D03G00546730"/>
</dbReference>
<feature type="region of interest" description="Disordered" evidence="1">
    <location>
        <begin position="1"/>
        <end position="34"/>
    </location>
</feature>
<accession>A0A3B6A152</accession>
<dbReference type="PROSITE" id="PS50126">
    <property type="entry name" value="S1"/>
    <property type="match status" value="2"/>
</dbReference>
<dbReference type="GO" id="GO:0043489">
    <property type="term" value="P:RNA stabilization"/>
    <property type="evidence" value="ECO:0000318"/>
    <property type="project" value="GO_Central"/>
</dbReference>
<dbReference type="AlphaFoldDB" id="A0A3B6A152"/>
<sequence length="510" mass="54274">MPPASLLSLLPAASVSPRTRPARHGSPAASHRLHSRIPVLLSARAPPPLRSLPASSDVVEAGGGGGGGEELHLLDKPFPSPSASEEDEPEPEAAPAPSTAEALAPYLNFFQVKGADASEGTPEAAAPGKHASEDGAVSAGRGVIYYDPRPGDLVVGVVVGGDARALDIDVGAGGEPALMLTKEAAPASPEEFGYLACDLASGGAREFAAEGRVGVAAGGGGARVGRTGKEKCAPVVGVGTVVFAEVLGRTLGGRPLLSSRRLFRRVAWHRVRQIKQLNVPIKVKISEWNAGGLLSRIEGLRAFLPKPQMMTRPRNFTDLKNNVGRQIHVCITKIDERTNELIISEKEAWAMLYLKEGALLEGTVRKLFPYGAQIRIGETNRSGLLHSSKITHGQLRSVGDALRVGERVKALVIKSTTPDRIALSIRDLESEPGLFLSDKQKVFAEAEEMARRYREQMPATPRSGEAPDDGDDDTVPFEDEAGSYANWKWLKFIKSDRVDCNPSVTGPSVL</sequence>
<dbReference type="Gramene" id="TraesMAC1D03G00547570.1">
    <property type="protein sequence ID" value="TraesMAC1D03G00547570.1"/>
    <property type="gene ID" value="TraesMAC1D03G00547570"/>
</dbReference>
<dbReference type="GeneID" id="123182797"/>
<dbReference type="SMART" id="SM00316">
    <property type="entry name" value="S1"/>
    <property type="match status" value="2"/>
</dbReference>
<evidence type="ECO:0000259" key="2">
    <source>
        <dbReference type="PROSITE" id="PS50126"/>
    </source>
</evidence>
<dbReference type="InterPro" id="IPR012340">
    <property type="entry name" value="NA-bd_OB-fold"/>
</dbReference>
<dbReference type="PANTHER" id="PTHR15838:SF2">
    <property type="entry name" value="OS05G0535800 PROTEIN"/>
    <property type="match status" value="1"/>
</dbReference>
<dbReference type="Gramene" id="TraesJUL1D03G00551090.1">
    <property type="protein sequence ID" value="TraesJUL1D03G00551090.1"/>
    <property type="gene ID" value="TraesJUL1D03G00551090"/>
</dbReference>
<proteinExistence type="predicted"/>
<dbReference type="Gramene" id="TraesNOR1D03G00556190.1">
    <property type="protein sequence ID" value="TraesNOR1D03G00556190.1"/>
    <property type="gene ID" value="TraesNOR1D03G00556190"/>
</dbReference>
<organism evidence="3">
    <name type="scientific">Triticum aestivum</name>
    <name type="common">Wheat</name>
    <dbReference type="NCBI Taxonomy" id="4565"/>
    <lineage>
        <taxon>Eukaryota</taxon>
        <taxon>Viridiplantae</taxon>
        <taxon>Streptophyta</taxon>
        <taxon>Embryophyta</taxon>
        <taxon>Tracheophyta</taxon>
        <taxon>Spermatophyta</taxon>
        <taxon>Magnoliopsida</taxon>
        <taxon>Liliopsida</taxon>
        <taxon>Poales</taxon>
        <taxon>Poaceae</taxon>
        <taxon>BOP clade</taxon>
        <taxon>Pooideae</taxon>
        <taxon>Triticodae</taxon>
        <taxon>Triticeae</taxon>
        <taxon>Triticinae</taxon>
        <taxon>Triticum</taxon>
    </lineage>
</organism>
<evidence type="ECO:0000313" key="4">
    <source>
        <dbReference type="Proteomes" id="UP000019116"/>
    </source>
</evidence>
<feature type="domain" description="S1 motif" evidence="2">
    <location>
        <begin position="357"/>
        <end position="426"/>
    </location>
</feature>
<dbReference type="Gramene" id="TraesCS1D02G361700.1">
    <property type="protein sequence ID" value="TraesCS1D02G361700.1"/>
    <property type="gene ID" value="TraesCS1D02G361700"/>
</dbReference>
<dbReference type="RefSeq" id="XP_044451398.1">
    <property type="nucleotide sequence ID" value="XM_044595463.1"/>
</dbReference>
<dbReference type="Gramene" id="TraesWEE_scaffold_057002_01G000300.1">
    <property type="protein sequence ID" value="TraesWEE_scaffold_057002_01G000300.1"/>
    <property type="gene ID" value="TraesWEE_scaffold_057002_01G000300"/>
</dbReference>
<reference evidence="3" key="1">
    <citation type="submission" date="2018-08" db="EMBL/GenBank/DDBJ databases">
        <authorList>
            <person name="Rossello M."/>
        </authorList>
    </citation>
    <scope>NUCLEOTIDE SEQUENCE [LARGE SCALE GENOMIC DNA]</scope>
    <source>
        <strain evidence="3">cv. Chinese Spring</strain>
    </source>
</reference>
<dbReference type="CDD" id="cd04465">
    <property type="entry name" value="S1_RPS1_repeat_ec2_hs2"/>
    <property type="match status" value="1"/>
</dbReference>
<dbReference type="Gramene" id="TraesKAR1D01G0320630.1">
    <property type="protein sequence ID" value="cds.TraesKAR1D01G0320630.1"/>
    <property type="gene ID" value="TraesKAR1D01G0320630"/>
</dbReference>
<dbReference type="Proteomes" id="UP000019116">
    <property type="component" value="Chromosome 1D"/>
</dbReference>
<dbReference type="OrthoDB" id="1918363at2759"/>
<keyword evidence="4" id="KW-1185">Reference proteome</keyword>
<dbReference type="Gramene" id="TraesCAD_scaffold_042879_01G000300.1">
    <property type="protein sequence ID" value="TraesCAD_scaffold_042879_01G000300.1"/>
    <property type="gene ID" value="TraesCAD_scaffold_042879_01G000300"/>
</dbReference>
<name>A0A3B6A152_WHEAT</name>
<feature type="compositionally biased region" description="Acidic residues" evidence="1">
    <location>
        <begin position="466"/>
        <end position="479"/>
    </location>
</feature>
<dbReference type="Gramene" id="TraesLAC1D03G00551900.1">
    <property type="protein sequence ID" value="TraesLAC1D03G00551900.1"/>
    <property type="gene ID" value="TraesLAC1D03G00551900"/>
</dbReference>
<dbReference type="Gramene" id="TraesROB_scaffold_042789_01G000400.1">
    <property type="protein sequence ID" value="TraesROB_scaffold_042789_01G000400.1"/>
    <property type="gene ID" value="TraesROB_scaffold_042789_01G000400"/>
</dbReference>
<dbReference type="Gramene" id="TraesPARA_EIv1.0_0310380.1">
    <property type="protein sequence ID" value="TraesPARA_EIv1.0_0310380.1.CDS"/>
    <property type="gene ID" value="TraesPARA_EIv1.0_0310380"/>
</dbReference>
<evidence type="ECO:0000313" key="3">
    <source>
        <dbReference type="EnsemblPlants" id="TraesCS1D02G361700.1"/>
    </source>
</evidence>
<feature type="compositionally biased region" description="Low complexity" evidence="1">
    <location>
        <begin position="1"/>
        <end position="17"/>
    </location>
</feature>
<dbReference type="Gramene" id="TraesLDM1D03G00550450.1">
    <property type="protein sequence ID" value="TraesLDM1D03G00550450.1"/>
    <property type="gene ID" value="TraesLDM1D03G00550450"/>
</dbReference>
<dbReference type="PANTHER" id="PTHR15838">
    <property type="entry name" value="NUCLEOLAR PROTEIN OF 40 KDA"/>
    <property type="match status" value="1"/>
</dbReference>
<dbReference type="InterPro" id="IPR003029">
    <property type="entry name" value="S1_domain"/>
</dbReference>
<dbReference type="Pfam" id="PF00575">
    <property type="entry name" value="S1"/>
    <property type="match status" value="1"/>
</dbReference>
<dbReference type="Gramene" id="TraesCS1D03G0848400.1">
    <property type="protein sequence ID" value="TraesCS1D03G0848400.1.CDS"/>
    <property type="gene ID" value="TraesCS1D03G0848400"/>
</dbReference>
<feature type="domain" description="S1 motif" evidence="2">
    <location>
        <begin position="278"/>
        <end position="346"/>
    </location>
</feature>